<keyword evidence="3" id="KW-0472">Membrane</keyword>
<keyword evidence="4" id="KW-1185">Reference proteome</keyword>
<dbReference type="FunFam" id="3.80.10.10:FF:001164">
    <property type="entry name" value="GH01279p"/>
    <property type="match status" value="1"/>
</dbReference>
<dbReference type="InterPro" id="IPR050333">
    <property type="entry name" value="SLRP"/>
</dbReference>
<proteinExistence type="predicted"/>
<dbReference type="PANTHER" id="PTHR45712:SF1">
    <property type="entry name" value="NEPHROCAN"/>
    <property type="match status" value="1"/>
</dbReference>
<protein>
    <submittedName>
        <fullName evidence="5">Insulin-like growth factor-binding protein complex acid labile subunit</fullName>
    </submittedName>
</protein>
<keyword evidence="1" id="KW-0433">Leucine-rich repeat</keyword>
<dbReference type="AlphaFoldDB" id="A0A6J2JVL9"/>
<organism evidence="4 5">
    <name type="scientific">Bombyx mandarina</name>
    <name type="common">Wild silk moth</name>
    <name type="synonym">Wild silkworm</name>
    <dbReference type="NCBI Taxonomy" id="7092"/>
    <lineage>
        <taxon>Eukaryota</taxon>
        <taxon>Metazoa</taxon>
        <taxon>Ecdysozoa</taxon>
        <taxon>Arthropoda</taxon>
        <taxon>Hexapoda</taxon>
        <taxon>Insecta</taxon>
        <taxon>Pterygota</taxon>
        <taxon>Neoptera</taxon>
        <taxon>Endopterygota</taxon>
        <taxon>Lepidoptera</taxon>
        <taxon>Glossata</taxon>
        <taxon>Ditrysia</taxon>
        <taxon>Bombycoidea</taxon>
        <taxon>Bombycidae</taxon>
        <taxon>Bombycinae</taxon>
        <taxon>Bombyx</taxon>
    </lineage>
</organism>
<dbReference type="SMART" id="SM00369">
    <property type="entry name" value="LRR_TYP"/>
    <property type="match status" value="10"/>
</dbReference>
<dbReference type="KEGG" id="bman:114245123"/>
<dbReference type="SUPFAM" id="SSF52058">
    <property type="entry name" value="L domain-like"/>
    <property type="match status" value="1"/>
</dbReference>
<dbReference type="InterPro" id="IPR032675">
    <property type="entry name" value="LRR_dom_sf"/>
</dbReference>
<dbReference type="InterPro" id="IPR003591">
    <property type="entry name" value="Leu-rich_rpt_typical-subtyp"/>
</dbReference>
<evidence type="ECO:0000313" key="5">
    <source>
        <dbReference type="RefSeq" id="XP_028032932.1"/>
    </source>
</evidence>
<accession>A0A6J2JVL9</accession>
<name>A0A6J2JVL9_BOMMA</name>
<dbReference type="InterPro" id="IPR001611">
    <property type="entry name" value="Leu-rich_rpt"/>
</dbReference>
<feature type="transmembrane region" description="Helical" evidence="3">
    <location>
        <begin position="659"/>
        <end position="680"/>
    </location>
</feature>
<dbReference type="Pfam" id="PF13855">
    <property type="entry name" value="LRR_8"/>
    <property type="match status" value="3"/>
</dbReference>
<dbReference type="Pfam" id="PF00560">
    <property type="entry name" value="LRR_1"/>
    <property type="match status" value="1"/>
</dbReference>
<evidence type="ECO:0000256" key="1">
    <source>
        <dbReference type="ARBA" id="ARBA00022614"/>
    </source>
</evidence>
<dbReference type="PANTHER" id="PTHR45712">
    <property type="entry name" value="AGAP008170-PA"/>
    <property type="match status" value="1"/>
</dbReference>
<reference evidence="5" key="1">
    <citation type="submission" date="2025-08" db="UniProtKB">
        <authorList>
            <consortium name="RefSeq"/>
        </authorList>
    </citation>
    <scope>IDENTIFICATION</scope>
    <source>
        <tissue evidence="5">Silk gland</tissue>
    </source>
</reference>
<keyword evidence="3" id="KW-1133">Transmembrane helix</keyword>
<dbReference type="Gene3D" id="3.80.10.10">
    <property type="entry name" value="Ribonuclease Inhibitor"/>
    <property type="match status" value="2"/>
</dbReference>
<dbReference type="Pfam" id="PF13516">
    <property type="entry name" value="LRR_6"/>
    <property type="match status" value="1"/>
</dbReference>
<gene>
    <name evidence="5" type="primary">LOC114245123</name>
</gene>
<dbReference type="GeneID" id="114245123"/>
<keyword evidence="3" id="KW-0812">Transmembrane</keyword>
<dbReference type="GO" id="GO:0005615">
    <property type="term" value="C:extracellular space"/>
    <property type="evidence" value="ECO:0007669"/>
    <property type="project" value="TreeGrafter"/>
</dbReference>
<sequence>MKIVQRKTDEVKEIPKEETFPSYATLQWIYGDISLTPGRRPIVRLMLNSWANERLPFKRPLEGLPETPKPCIVTHAAIEEEGRRIASEFPISVMLIEQSLMVAVIECDVKTIFDLSIKTAENIPLYFLYEYETYTDTPQRKGTNCVDLLHFYYTIEKIQQFLLLAWMSSLVVYNTEAAGTICPDECTCTMTFDLEEGHTTQVACQHGHMRIIPVDYMDRDVHVVIIAAPPDRPNFLTIGPIFTQPAPFVNLRELHIVNSNVPSIGQFSFWGLQNLRVLNLTHNNLTSVVADNFRGLINLTELHLDHNHIEQMSSETFRHLTSLKTLILANNQISTLVSRLFRMLAKLSILDLSDNPLTDLNPEVFKDIQHLRIFKCRRCLLRRINTQIYHLVPRLEELDLGENLFKYLTSDEFISLKRLKKLKLDGNQLSVIVDNMFGRNRELHVLTLSRNRLALLAPLALTNLTALTHLDISHNKIDRFHLQTFAPVVDSLKTINFSGNNLPLNEIAIVLQILPEIHGVGLANLSLQEIPQNFFTYNEHLVALDLSWNKLSRFPFKLLSKTKFLQRLDISHNKLQTLSEQDLQRLEAIAEVNLMKNNWHCDQCSASNMLLYMTTTVLNSTIRVLKCHSPLRLRGATFGSLSFEQLDPCPTTHEAQMSVIAGLMLLCVAVLSAVAAALCCTRRRAAQYYTNEEKRREHDHEHPEELLGHTELGSVATIHAPYQLVSKDS</sequence>
<evidence type="ECO:0000256" key="2">
    <source>
        <dbReference type="ARBA" id="ARBA00022737"/>
    </source>
</evidence>
<dbReference type="PROSITE" id="PS51450">
    <property type="entry name" value="LRR"/>
    <property type="match status" value="3"/>
</dbReference>
<evidence type="ECO:0000313" key="4">
    <source>
        <dbReference type="Proteomes" id="UP000504629"/>
    </source>
</evidence>
<keyword evidence="2" id="KW-0677">Repeat</keyword>
<evidence type="ECO:0000256" key="3">
    <source>
        <dbReference type="SAM" id="Phobius"/>
    </source>
</evidence>
<dbReference type="OrthoDB" id="9229163at2759"/>
<dbReference type="RefSeq" id="XP_028032932.1">
    <property type="nucleotide sequence ID" value="XM_028177131.1"/>
</dbReference>
<dbReference type="Proteomes" id="UP000504629">
    <property type="component" value="Unplaced"/>
</dbReference>